<dbReference type="InterPro" id="IPR027478">
    <property type="entry name" value="LdcA_N"/>
</dbReference>
<dbReference type="Pfam" id="PF02016">
    <property type="entry name" value="Peptidase_S66"/>
    <property type="match status" value="1"/>
</dbReference>
<comment type="similarity">
    <text evidence="1">Belongs to the peptidase S66 family.</text>
</comment>
<dbReference type="PIRSF" id="PIRSF028757">
    <property type="entry name" value="LD-carboxypeptidase"/>
    <property type="match status" value="1"/>
</dbReference>
<keyword evidence="3" id="KW-0645">Protease</keyword>
<dbReference type="Pfam" id="PF17676">
    <property type="entry name" value="Peptidase_S66C"/>
    <property type="match status" value="1"/>
</dbReference>
<dbReference type="Gene3D" id="3.40.50.10740">
    <property type="entry name" value="Class I glutamine amidotransferase-like"/>
    <property type="match status" value="1"/>
</dbReference>
<dbReference type="InterPro" id="IPR040449">
    <property type="entry name" value="Peptidase_S66_N"/>
</dbReference>
<dbReference type="GO" id="GO:0106415">
    <property type="term" value="F:muramoyltetrapeptide carboxypeptidase activity"/>
    <property type="evidence" value="ECO:0007669"/>
    <property type="project" value="UniProtKB-EC"/>
</dbReference>
<dbReference type="AlphaFoldDB" id="A0A090Q1P3"/>
<dbReference type="PANTHER" id="PTHR30237">
    <property type="entry name" value="MURAMOYLTETRAPEPTIDE CARBOXYPEPTIDASE"/>
    <property type="match status" value="1"/>
</dbReference>
<dbReference type="GO" id="GO:0008236">
    <property type="term" value="F:serine-type peptidase activity"/>
    <property type="evidence" value="ECO:0007669"/>
    <property type="project" value="UniProtKB-KW"/>
</dbReference>
<accession>A0A090Q1P3</accession>
<organism evidence="8 9">
    <name type="scientific">Nonlabens tegetincola</name>
    <dbReference type="NCBI Taxonomy" id="323273"/>
    <lineage>
        <taxon>Bacteria</taxon>
        <taxon>Pseudomonadati</taxon>
        <taxon>Bacteroidota</taxon>
        <taxon>Flavobacteriia</taxon>
        <taxon>Flavobacteriales</taxon>
        <taxon>Flavobacteriaceae</taxon>
        <taxon>Nonlabens</taxon>
    </lineage>
</organism>
<dbReference type="EMBL" id="BBML01000001">
    <property type="protein sequence ID" value="GAK95648.1"/>
    <property type="molecule type" value="Genomic_DNA"/>
</dbReference>
<evidence type="ECO:0000256" key="5">
    <source>
        <dbReference type="ARBA" id="ARBA00022825"/>
    </source>
</evidence>
<sequence>MSYKPVNYLEKGDLVYILCTARSAQKDSLQPAIKALEQQGLSVICGDTIGKIEHQQGGSIQQRVDDFNNALSNPDVKAIWIARGGYGTIQILDLIDFDVLLKYPKWIIGYSDITLIHSKIINLGLESIHALMPMEWTNKSLANQSSFIEVLFNPVVKMMVPNDRGIKPQEIQGTLIGGNLSILYSLLGSDDFPKTHNSILFIEEIDEYLYHFERMLYSLHRAGVLSQLKAIVVGGLTSMNDHDIPFGKTAIQIIEERTAQYSYPVIYNIPAGHVENNQSLIMGRIMNISIEESRITLTQ</sequence>
<keyword evidence="9" id="KW-1185">Reference proteome</keyword>
<keyword evidence="4 8" id="KW-0378">Hydrolase</keyword>
<keyword evidence="2 8" id="KW-0121">Carboxypeptidase</keyword>
<comment type="caution">
    <text evidence="8">The sequence shown here is derived from an EMBL/GenBank/DDBJ whole genome shotgun (WGS) entry which is preliminary data.</text>
</comment>
<dbReference type="InterPro" id="IPR003507">
    <property type="entry name" value="S66_fam"/>
</dbReference>
<dbReference type="EC" id="3.4.17.13" evidence="8"/>
<dbReference type="Gene3D" id="3.50.30.60">
    <property type="entry name" value="LD-carboxypeptidase A C-terminal domain-like"/>
    <property type="match status" value="1"/>
</dbReference>
<dbReference type="STRING" id="319236.BST91_12485"/>
<evidence type="ECO:0000256" key="1">
    <source>
        <dbReference type="ARBA" id="ARBA00010233"/>
    </source>
</evidence>
<dbReference type="RefSeq" id="WP_042276284.1">
    <property type="nucleotide sequence ID" value="NZ_BBML01000001.1"/>
</dbReference>
<dbReference type="SUPFAM" id="SSF52317">
    <property type="entry name" value="Class I glutamine amidotransferase-like"/>
    <property type="match status" value="1"/>
</dbReference>
<keyword evidence="5" id="KW-0720">Serine protease</keyword>
<evidence type="ECO:0000313" key="8">
    <source>
        <dbReference type="EMBL" id="GAK95648.1"/>
    </source>
</evidence>
<gene>
    <name evidence="8" type="ORF">JCM19294_2430</name>
</gene>
<dbReference type="eggNOG" id="COG1619">
    <property type="taxonomic scope" value="Bacteria"/>
</dbReference>
<evidence type="ECO:0000259" key="7">
    <source>
        <dbReference type="Pfam" id="PF17676"/>
    </source>
</evidence>
<dbReference type="PANTHER" id="PTHR30237:SF2">
    <property type="entry name" value="MUREIN TETRAPEPTIDE CARBOXYPEPTIDASE"/>
    <property type="match status" value="1"/>
</dbReference>
<evidence type="ECO:0000256" key="4">
    <source>
        <dbReference type="ARBA" id="ARBA00022801"/>
    </source>
</evidence>
<dbReference type="InterPro" id="IPR040921">
    <property type="entry name" value="Peptidase_S66C"/>
</dbReference>
<feature type="domain" description="LD-carboxypeptidase C-terminal" evidence="7">
    <location>
        <begin position="172"/>
        <end position="286"/>
    </location>
</feature>
<feature type="domain" description="LD-carboxypeptidase N-terminal" evidence="6">
    <location>
        <begin position="16"/>
        <end position="130"/>
    </location>
</feature>
<dbReference type="CDD" id="cd07025">
    <property type="entry name" value="Peptidase_S66"/>
    <property type="match status" value="1"/>
</dbReference>
<dbReference type="GO" id="GO:0006508">
    <property type="term" value="P:proteolysis"/>
    <property type="evidence" value="ECO:0007669"/>
    <property type="project" value="UniProtKB-KW"/>
</dbReference>
<evidence type="ECO:0000256" key="3">
    <source>
        <dbReference type="ARBA" id="ARBA00022670"/>
    </source>
</evidence>
<evidence type="ECO:0000256" key="2">
    <source>
        <dbReference type="ARBA" id="ARBA00022645"/>
    </source>
</evidence>
<proteinExistence type="inferred from homology"/>
<name>A0A090Q1P3_9FLAO</name>
<dbReference type="InterPro" id="IPR029062">
    <property type="entry name" value="Class_I_gatase-like"/>
</dbReference>
<evidence type="ECO:0000259" key="6">
    <source>
        <dbReference type="Pfam" id="PF02016"/>
    </source>
</evidence>
<evidence type="ECO:0000313" key="9">
    <source>
        <dbReference type="Proteomes" id="UP000029221"/>
    </source>
</evidence>
<dbReference type="SUPFAM" id="SSF141986">
    <property type="entry name" value="LD-carboxypeptidase A C-terminal domain-like"/>
    <property type="match status" value="1"/>
</dbReference>
<reference evidence="8" key="1">
    <citation type="journal article" date="2014" name="Genome Announc.">
        <title>Draft Genome Sequences of Marine Flavobacterium Nonlabens Strains NR17, NR24, NR27, NR32, NR33, and Ara13.</title>
        <authorList>
            <person name="Nakanishi M."/>
            <person name="Meirelles P."/>
            <person name="Suzuki R."/>
            <person name="Takatani N."/>
            <person name="Mino S."/>
            <person name="Suda W."/>
            <person name="Oshima K."/>
            <person name="Hattori M."/>
            <person name="Ohkuma M."/>
            <person name="Hosokawa M."/>
            <person name="Miyashita K."/>
            <person name="Thompson F.L."/>
            <person name="Niwa A."/>
            <person name="Sawabe T."/>
            <person name="Sawabe T."/>
        </authorList>
    </citation>
    <scope>NUCLEOTIDE SEQUENCE [LARGE SCALE GENOMIC DNA]</scope>
    <source>
        <strain evidence="8">JCM 19294</strain>
    </source>
</reference>
<dbReference type="InterPro" id="IPR027461">
    <property type="entry name" value="Carboxypeptidase_A_C_sf"/>
</dbReference>
<protein>
    <submittedName>
        <fullName evidence="8">Muramoyltetrapeptide carboxypeptidase</fullName>
        <ecNumber evidence="8">3.4.17.13</ecNumber>
    </submittedName>
</protein>
<dbReference type="Proteomes" id="UP000029221">
    <property type="component" value="Unassembled WGS sequence"/>
</dbReference>